<feature type="domain" description="Biotin carboxylation" evidence="8">
    <location>
        <begin position="1"/>
        <end position="444"/>
    </location>
</feature>
<proteinExistence type="predicted"/>
<dbReference type="Pfam" id="PF00289">
    <property type="entry name" value="Biotin_carb_N"/>
    <property type="match status" value="1"/>
</dbReference>
<feature type="domain" description="ATP-grasp" evidence="7">
    <location>
        <begin position="119"/>
        <end position="316"/>
    </location>
</feature>
<keyword evidence="4 6" id="KW-0067">ATP-binding</keyword>
<name>A0ABP3G9C4_9BACI</name>
<dbReference type="InterPro" id="IPR005481">
    <property type="entry name" value="BC-like_N"/>
</dbReference>
<evidence type="ECO:0000256" key="4">
    <source>
        <dbReference type="ARBA" id="ARBA00022840"/>
    </source>
</evidence>
<organism evidence="9 10">
    <name type="scientific">Bacillus carboniphilus</name>
    <dbReference type="NCBI Taxonomy" id="86663"/>
    <lineage>
        <taxon>Bacteria</taxon>
        <taxon>Bacillati</taxon>
        <taxon>Bacillota</taxon>
        <taxon>Bacilli</taxon>
        <taxon>Bacillales</taxon>
        <taxon>Bacillaceae</taxon>
        <taxon>Bacillus</taxon>
    </lineage>
</organism>
<evidence type="ECO:0000256" key="2">
    <source>
        <dbReference type="ARBA" id="ARBA00022598"/>
    </source>
</evidence>
<dbReference type="PROSITE" id="PS00866">
    <property type="entry name" value="CPSASE_1"/>
    <property type="match status" value="1"/>
</dbReference>
<comment type="caution">
    <text evidence="9">The sequence shown here is derived from an EMBL/GenBank/DDBJ whole genome shotgun (WGS) entry which is preliminary data.</text>
</comment>
<evidence type="ECO:0000256" key="1">
    <source>
        <dbReference type="ARBA" id="ARBA00013263"/>
    </source>
</evidence>
<gene>
    <name evidence="9" type="ORF">GCM10008967_31560</name>
</gene>
<dbReference type="PROSITE" id="PS50979">
    <property type="entry name" value="BC"/>
    <property type="match status" value="1"/>
</dbReference>
<dbReference type="InterPro" id="IPR005482">
    <property type="entry name" value="Biotin_COase_C"/>
</dbReference>
<dbReference type="EC" id="6.3.4.14" evidence="1"/>
<dbReference type="PANTHER" id="PTHR18866:SF33">
    <property type="entry name" value="METHYLCROTONOYL-COA CARBOXYLASE SUBUNIT ALPHA, MITOCHONDRIAL-RELATED"/>
    <property type="match status" value="1"/>
</dbReference>
<reference evidence="10" key="1">
    <citation type="journal article" date="2019" name="Int. J. Syst. Evol. Microbiol.">
        <title>The Global Catalogue of Microorganisms (GCM) 10K type strain sequencing project: providing services to taxonomists for standard genome sequencing and annotation.</title>
        <authorList>
            <consortium name="The Broad Institute Genomics Platform"/>
            <consortium name="The Broad Institute Genome Sequencing Center for Infectious Disease"/>
            <person name="Wu L."/>
            <person name="Ma J."/>
        </authorList>
    </citation>
    <scope>NUCLEOTIDE SEQUENCE [LARGE SCALE GENOMIC DNA]</scope>
    <source>
        <strain evidence="10">JCM 9731</strain>
    </source>
</reference>
<dbReference type="EMBL" id="BAAADJ010000055">
    <property type="protein sequence ID" value="GAA0338952.1"/>
    <property type="molecule type" value="Genomic_DNA"/>
</dbReference>
<evidence type="ECO:0000259" key="7">
    <source>
        <dbReference type="PROSITE" id="PS50975"/>
    </source>
</evidence>
<keyword evidence="10" id="KW-1185">Reference proteome</keyword>
<dbReference type="InterPro" id="IPR011764">
    <property type="entry name" value="Biotin_carboxylation_dom"/>
</dbReference>
<accession>A0ABP3G9C4</accession>
<dbReference type="Proteomes" id="UP001500782">
    <property type="component" value="Unassembled WGS sequence"/>
</dbReference>
<sequence length="447" mass="49970">MKKILIANRGEISSRIIKTAHKLGIETVAVYSEADQELPFVKEATCSYLIGEGPVQKSYLNQDKIIEIAQKERVDAIHPGYGLLSENAPFCRKVMEQGITWIGPKPEAIGLMGEKIAARKAMKEAGVPVVPGNSTSLESEEEAVQYAREIGYPIMLKASAGGGGVGLVICQTEEELKKAFTSTKGRAKAYFQNDEMFIEKYIERGRHIEVQIVADSYGNTVHLFERDCSVQRRNQKVIEESPAKSIGEETKKRLYDYAIKAACHVEYVNAGTIEFIVDQDENIYFLEMNTRLQVEHPVTEAVTNVDLVEWQIRIADGEKIPLSQEEIVQRGHSIEFRIYAENPDTLFPSPGTISTLKWGGLGEGRLDAGYAEGSTVTPFYDAMIAKYIAVGATREDCIQQANTFFSETVIEGIKTNIPLLQRIISQEWFKQGLYDTKSLQELLLIKK</sequence>
<keyword evidence="3 6" id="KW-0547">Nucleotide-binding</keyword>
<keyword evidence="2" id="KW-0436">Ligase</keyword>
<keyword evidence="5" id="KW-0092">Biotin</keyword>
<protein>
    <recommendedName>
        <fullName evidence="1">biotin carboxylase</fullName>
        <ecNumber evidence="1">6.3.4.14</ecNumber>
    </recommendedName>
</protein>
<dbReference type="RefSeq" id="WP_343800962.1">
    <property type="nucleotide sequence ID" value="NZ_BAAADJ010000055.1"/>
</dbReference>
<dbReference type="SUPFAM" id="SSF56059">
    <property type="entry name" value="Glutathione synthetase ATP-binding domain-like"/>
    <property type="match status" value="1"/>
</dbReference>
<dbReference type="SUPFAM" id="SSF52440">
    <property type="entry name" value="PreATP-grasp domain"/>
    <property type="match status" value="1"/>
</dbReference>
<evidence type="ECO:0000256" key="5">
    <source>
        <dbReference type="ARBA" id="ARBA00023267"/>
    </source>
</evidence>
<dbReference type="PROSITE" id="PS00867">
    <property type="entry name" value="CPSASE_2"/>
    <property type="match status" value="1"/>
</dbReference>
<evidence type="ECO:0000256" key="3">
    <source>
        <dbReference type="ARBA" id="ARBA00022741"/>
    </source>
</evidence>
<evidence type="ECO:0000313" key="10">
    <source>
        <dbReference type="Proteomes" id="UP001500782"/>
    </source>
</evidence>
<dbReference type="PROSITE" id="PS50975">
    <property type="entry name" value="ATP_GRASP"/>
    <property type="match status" value="1"/>
</dbReference>
<dbReference type="PANTHER" id="PTHR18866">
    <property type="entry name" value="CARBOXYLASE:PYRUVATE/ACETYL-COA/PROPIONYL-COA CARBOXYLASE"/>
    <property type="match status" value="1"/>
</dbReference>
<dbReference type="Gene3D" id="3.30.470.20">
    <property type="entry name" value="ATP-grasp fold, B domain"/>
    <property type="match status" value="1"/>
</dbReference>
<dbReference type="Pfam" id="PF02786">
    <property type="entry name" value="CPSase_L_D2"/>
    <property type="match status" value="1"/>
</dbReference>
<evidence type="ECO:0000256" key="6">
    <source>
        <dbReference type="PROSITE-ProRule" id="PRU00409"/>
    </source>
</evidence>
<evidence type="ECO:0000313" key="9">
    <source>
        <dbReference type="EMBL" id="GAA0338952.1"/>
    </source>
</evidence>
<dbReference type="SMART" id="SM00878">
    <property type="entry name" value="Biotin_carb_C"/>
    <property type="match status" value="1"/>
</dbReference>
<dbReference type="InterPro" id="IPR005479">
    <property type="entry name" value="CPAse_ATP-bd"/>
</dbReference>
<evidence type="ECO:0000259" key="8">
    <source>
        <dbReference type="PROSITE" id="PS50979"/>
    </source>
</evidence>
<dbReference type="InterPro" id="IPR016185">
    <property type="entry name" value="PreATP-grasp_dom_sf"/>
</dbReference>
<dbReference type="InterPro" id="IPR011054">
    <property type="entry name" value="Rudment_hybrid_motif"/>
</dbReference>
<dbReference type="Pfam" id="PF02785">
    <property type="entry name" value="Biotin_carb_C"/>
    <property type="match status" value="1"/>
</dbReference>
<dbReference type="SUPFAM" id="SSF51246">
    <property type="entry name" value="Rudiment single hybrid motif"/>
    <property type="match status" value="1"/>
</dbReference>
<dbReference type="InterPro" id="IPR011761">
    <property type="entry name" value="ATP-grasp"/>
</dbReference>
<dbReference type="InterPro" id="IPR050856">
    <property type="entry name" value="Biotin_carboxylase_complex"/>
</dbReference>